<dbReference type="InterPro" id="IPR007083">
    <property type="entry name" value="RNA_pol_Rpb1_4"/>
</dbReference>
<proteinExistence type="inferred from homology"/>
<dbReference type="Gene3D" id="1.10.274.100">
    <property type="entry name" value="RNA polymerase Rpb1, domain 3"/>
    <property type="match status" value="1"/>
</dbReference>
<evidence type="ECO:0000256" key="6">
    <source>
        <dbReference type="ARBA" id="ARBA00022833"/>
    </source>
</evidence>
<dbReference type="EMBL" id="JAEKFT010000006">
    <property type="protein sequence ID" value="MBT0960980.1"/>
    <property type="molecule type" value="Genomic_DNA"/>
</dbReference>
<dbReference type="NCBIfam" id="TIGR02386">
    <property type="entry name" value="rpoC_TIGR"/>
    <property type="match status" value="1"/>
</dbReference>
<keyword evidence="2 10" id="KW-0240">DNA-directed RNA polymerase</keyword>
<dbReference type="InterPro" id="IPR042102">
    <property type="entry name" value="RNA_pol_Rpb1_3_sf"/>
</dbReference>
<feature type="binding site" evidence="10">
    <location>
        <position position="837"/>
    </location>
    <ligand>
        <name>Zn(2+)</name>
        <dbReference type="ChEBI" id="CHEBI:29105"/>
        <label>2</label>
    </ligand>
</feature>
<feature type="binding site" evidence="10">
    <location>
        <position position="90"/>
    </location>
    <ligand>
        <name>Zn(2+)</name>
        <dbReference type="ChEBI" id="CHEBI:29105"/>
        <label>1</label>
    </ligand>
</feature>
<feature type="binding site" evidence="10">
    <location>
        <position position="74"/>
    </location>
    <ligand>
        <name>Zn(2+)</name>
        <dbReference type="ChEBI" id="CHEBI:29105"/>
        <label>1</label>
    </ligand>
</feature>
<dbReference type="Gene3D" id="1.10.150.390">
    <property type="match status" value="1"/>
</dbReference>
<dbReference type="InterPro" id="IPR045867">
    <property type="entry name" value="DNA-dir_RpoC_beta_prime"/>
</dbReference>
<evidence type="ECO:0000256" key="5">
    <source>
        <dbReference type="ARBA" id="ARBA00022723"/>
    </source>
</evidence>
<evidence type="ECO:0000313" key="13">
    <source>
        <dbReference type="EMBL" id="MBT0960980.1"/>
    </source>
</evidence>
<comment type="similarity">
    <text evidence="1 10 11">Belongs to the RNA polymerase beta' chain family.</text>
</comment>
<feature type="binding site" evidence="10">
    <location>
        <position position="462"/>
    </location>
    <ligand>
        <name>Mg(2+)</name>
        <dbReference type="ChEBI" id="CHEBI:18420"/>
    </ligand>
</feature>
<feature type="binding site" evidence="10">
    <location>
        <position position="911"/>
    </location>
    <ligand>
        <name>Zn(2+)</name>
        <dbReference type="ChEBI" id="CHEBI:29105"/>
        <label>2</label>
    </ligand>
</feature>
<dbReference type="FunFam" id="1.10.40.90:FF:000001">
    <property type="entry name" value="DNA-directed RNA polymerase subunit beta"/>
    <property type="match status" value="1"/>
</dbReference>
<dbReference type="FunFam" id="4.10.860.120:FF:000001">
    <property type="entry name" value="DNA-directed RNA polymerase subunit beta"/>
    <property type="match status" value="1"/>
</dbReference>
<dbReference type="Gene3D" id="1.10.40.90">
    <property type="match status" value="1"/>
</dbReference>
<organism evidence="13 14">
    <name type="scientific">Denitromonas iodatirespirans</name>
    <dbReference type="NCBI Taxonomy" id="2795389"/>
    <lineage>
        <taxon>Bacteria</taxon>
        <taxon>Pseudomonadati</taxon>
        <taxon>Pseudomonadota</taxon>
        <taxon>Betaproteobacteria</taxon>
        <taxon>Rhodocyclales</taxon>
        <taxon>Zoogloeaceae</taxon>
        <taxon>Denitromonas</taxon>
    </lineage>
</organism>
<evidence type="ECO:0000256" key="3">
    <source>
        <dbReference type="ARBA" id="ARBA00022679"/>
    </source>
</evidence>
<dbReference type="Pfam" id="PF04998">
    <property type="entry name" value="RNA_pol_Rpb1_5"/>
    <property type="match status" value="1"/>
</dbReference>
<dbReference type="Pfam" id="PF05000">
    <property type="entry name" value="RNA_pol_Rpb1_4"/>
    <property type="match status" value="1"/>
</dbReference>
<dbReference type="InterPro" id="IPR007081">
    <property type="entry name" value="RNA_pol_Rpb1_5"/>
</dbReference>
<feature type="binding site" evidence="10">
    <location>
        <position position="72"/>
    </location>
    <ligand>
        <name>Zn(2+)</name>
        <dbReference type="ChEBI" id="CHEBI:29105"/>
        <label>1</label>
    </ligand>
</feature>
<sequence>MKSLLADLFKQTLPNEEEFDAITIGLASPDKIRSWSYGEVKKPETINYRTFKPERDGLFCAKIFGPVKDYECLCGKYKRLKHRGVICEKCGVEVTLSKVRRERMGHIELASPVAHIWFLKSLPSRLGMVLDMTLRDIERVLYFEGFVVVEPGMTPLTRGQLLTEDDYLAKVEEYGDEFEASMGAEGVRELLRTLDVNQEIEKLRGELEATSSDAKIKKFSKRLKILEAFQQSGIKPEWMILAVLPVLPPDLRPLVPLDGGRFATSDLNDLYRRVINRNNRLKRLLELKAPEIIVRNEKRMLQESVDSLLDNGRRGKAMTGANKRPLKSLADMIKGKGGRFRQNLLGKRVDYSGRSVIVVGPQLKLHQCGLPKLMALELFKPFIFNKLELMGLATTIKQAKKMVESQEPVVWDILEEVIREHPVLLNRAPTLHRLGIQAFEPVLIEGKAIQLHPLVCVAFNADFDGDQMAVHVPLSLEAQMEARTLMLASNNVISPANGEPIIVPSQDIVLGLYYASREGIGEKGDGMVLQDVSEVLRAYESGNLSLHARITVRLKEADLGPDGERIERVTRYNTTAGRALLSEILPAGLPFSVIDKPLKKKEISKLINASFRRCGLKATVVFADQLMQFGFRLATRAGVSIAVKDMLVPDQKEPIIRAAENEVKEIAQQYASGLVTDGERYNKVVDIWGRTGDQVAKAMMDQLGKQKIEDRFGATPRDNWWQAVYMPGAKAPEAKEVDQESFNSIYMMADSGARGSAAQIRQLAGMRGLMAKPDGSIIETPITTNFREGLNVLQYFISTHGARKGLADTALKTANSGYLTRRLVDVTQDLVVTEDDCGTRNGFNMKAMIEGGEVIEPLRERILGRVCIDDVVNPDTQETVIAAGELLDENAVELIESLGIDEVAVRTPLSCETRYGLCAKCYGRDLGRGSLVNVGEAVGVIAAQSIGEPGTQLTMRTFHVGGAASRAAAASSVEAKSAGSIRFTQNMRYVTNAKGEKIIIARSAEVLVADDMGRERERHKVPYGAMLLVSDGDAIKAGQQLATWDPHTRPIVTEFAGTVKFENVEEGATVAKQIDEVTGLSTLVVIDAKRRGGSASTKGMRPQVKLFDEKGDEVKIAGSDHAVAITFQVGSIITVKDGQQINVGDILARIPQESAKTRDITGGLPRVAELFEARSPKDAGVLAEFTGTVSFGKETKGKQRLVITELDGTAHEFLIPKDKHVMVHDGQVVNKGEPIVDGPAEPHDILRLKGIEALARYIIDEVQDVYRLQGVKINDKHIEVIVRQMLRRVVISDSGDTRFIREEQVERSEVLDENDRIEAEGKLPASYENVLLGITKASLSTDSFISAASFQETTRVLTEAAIMGKRDELRGLKENVIVGRLIPAGTGMAYHRNRRAQSEGQDLGGEHAWPAAAEELLDLPQEDVSTR</sequence>
<dbReference type="Pfam" id="PF04983">
    <property type="entry name" value="RNA_pol_Rpb1_3"/>
    <property type="match status" value="1"/>
</dbReference>
<evidence type="ECO:0000256" key="10">
    <source>
        <dbReference type="HAMAP-Rule" id="MF_01322"/>
    </source>
</evidence>
<dbReference type="Pfam" id="PF00623">
    <property type="entry name" value="RNA_pol_Rpb1_2"/>
    <property type="match status" value="1"/>
</dbReference>
<evidence type="ECO:0000256" key="11">
    <source>
        <dbReference type="RuleBase" id="RU004279"/>
    </source>
</evidence>
<dbReference type="InterPro" id="IPR012754">
    <property type="entry name" value="DNA-dir_RpoC_beta_prime_bact"/>
</dbReference>
<feature type="binding site" evidence="10">
    <location>
        <position position="921"/>
    </location>
    <ligand>
        <name>Zn(2+)</name>
        <dbReference type="ChEBI" id="CHEBI:29105"/>
        <label>2</label>
    </ligand>
</feature>
<dbReference type="InterPro" id="IPR038120">
    <property type="entry name" value="Rpb1_funnel_sf"/>
</dbReference>
<dbReference type="InterPro" id="IPR007080">
    <property type="entry name" value="RNA_pol_Rpb1_1"/>
</dbReference>
<keyword evidence="3 10" id="KW-0808">Transferase</keyword>
<dbReference type="HAMAP" id="MF_01322">
    <property type="entry name" value="RNApol_bact_RpoC"/>
    <property type="match status" value="1"/>
</dbReference>
<dbReference type="Pfam" id="PF04997">
    <property type="entry name" value="RNA_pol_Rpb1_1"/>
    <property type="match status" value="1"/>
</dbReference>
<dbReference type="GO" id="GO:0003899">
    <property type="term" value="F:DNA-directed RNA polymerase activity"/>
    <property type="evidence" value="ECO:0007669"/>
    <property type="project" value="UniProtKB-UniRule"/>
</dbReference>
<dbReference type="Gene3D" id="4.10.860.120">
    <property type="entry name" value="RNA polymerase II, clamp domain"/>
    <property type="match status" value="1"/>
</dbReference>
<reference evidence="14" key="1">
    <citation type="journal article" date="2022" name="ISME J.">
        <title>Genetic and phylogenetic analysis of dissimilatory iodate-reducing bacteria identifies potential niches across the world's oceans.</title>
        <authorList>
            <person name="Reyes-Umana V."/>
            <person name="Henning Z."/>
            <person name="Lee K."/>
            <person name="Barnum T.P."/>
            <person name="Coates J.D."/>
        </authorList>
    </citation>
    <scope>NUCLEOTIDE SEQUENCE [LARGE SCALE GENOMIC DNA]</scope>
    <source>
        <strain evidence="14">IR12</strain>
    </source>
</reference>
<comment type="function">
    <text evidence="10 11">DNA-dependent RNA polymerase catalyzes the transcription of DNA into RNA using the four ribonucleoside triphosphates as substrates.</text>
</comment>
<accession>A0A944D6Z3</accession>
<dbReference type="InterPro" id="IPR000722">
    <property type="entry name" value="RNA_pol_asu"/>
</dbReference>
<dbReference type="FunFam" id="1.10.150.390:FF:000002">
    <property type="entry name" value="DNA-directed RNA polymerase subunit beta"/>
    <property type="match status" value="1"/>
</dbReference>
<evidence type="ECO:0000256" key="1">
    <source>
        <dbReference type="ARBA" id="ARBA00006460"/>
    </source>
</evidence>
<feature type="binding site" evidence="10">
    <location>
        <position position="87"/>
    </location>
    <ligand>
        <name>Zn(2+)</name>
        <dbReference type="ChEBI" id="CHEBI:29105"/>
        <label>1</label>
    </ligand>
</feature>
<evidence type="ECO:0000256" key="8">
    <source>
        <dbReference type="ARBA" id="ARBA00023163"/>
    </source>
</evidence>
<dbReference type="PANTHER" id="PTHR19376">
    <property type="entry name" value="DNA-DIRECTED RNA POLYMERASE"/>
    <property type="match status" value="1"/>
</dbReference>
<dbReference type="PANTHER" id="PTHR19376:SF54">
    <property type="entry name" value="DNA-DIRECTED RNA POLYMERASE SUBUNIT BETA"/>
    <property type="match status" value="1"/>
</dbReference>
<dbReference type="EC" id="2.7.7.6" evidence="10"/>
<keyword evidence="8 10" id="KW-0804">Transcription</keyword>
<dbReference type="Proteomes" id="UP000694660">
    <property type="component" value="Unassembled WGS sequence"/>
</dbReference>
<evidence type="ECO:0000256" key="9">
    <source>
        <dbReference type="ARBA" id="ARBA00048552"/>
    </source>
</evidence>
<dbReference type="GO" id="GO:0008270">
    <property type="term" value="F:zinc ion binding"/>
    <property type="evidence" value="ECO:0007669"/>
    <property type="project" value="UniProtKB-UniRule"/>
</dbReference>
<dbReference type="GO" id="GO:0000287">
    <property type="term" value="F:magnesium ion binding"/>
    <property type="evidence" value="ECO:0007669"/>
    <property type="project" value="UniProtKB-UniRule"/>
</dbReference>
<keyword evidence="5 10" id="KW-0479">Metal-binding</keyword>
<dbReference type="InterPro" id="IPR006592">
    <property type="entry name" value="RNA_pol_N"/>
</dbReference>
<feature type="domain" description="RNA polymerase N-terminal" evidence="12">
    <location>
        <begin position="237"/>
        <end position="516"/>
    </location>
</feature>
<evidence type="ECO:0000313" key="14">
    <source>
        <dbReference type="Proteomes" id="UP000694660"/>
    </source>
</evidence>
<dbReference type="Gene3D" id="2.40.50.100">
    <property type="match status" value="3"/>
</dbReference>
<keyword evidence="6 10" id="KW-0862">Zinc</keyword>
<dbReference type="SUPFAM" id="SSF64484">
    <property type="entry name" value="beta and beta-prime subunits of DNA dependent RNA-polymerase"/>
    <property type="match status" value="1"/>
</dbReference>
<gene>
    <name evidence="10 13" type="primary">rpoC</name>
    <name evidence="13" type="ORF">I8J34_07280</name>
</gene>
<dbReference type="GO" id="GO:0006351">
    <property type="term" value="P:DNA-templated transcription"/>
    <property type="evidence" value="ECO:0007669"/>
    <property type="project" value="UniProtKB-UniRule"/>
</dbReference>
<comment type="caution">
    <text evidence="13">The sequence shown here is derived from an EMBL/GenBank/DDBJ whole genome shotgun (WGS) entry which is preliminary data.</text>
</comment>
<comment type="subunit">
    <text evidence="10">The RNAP catalytic core consists of 2 alpha, 1 beta, 1 beta' and 1 omega subunit. When a sigma factor is associated with the core the holoenzyme is formed, which can initiate transcription.</text>
</comment>
<keyword evidence="14" id="KW-1185">Reference proteome</keyword>
<evidence type="ECO:0000256" key="4">
    <source>
        <dbReference type="ARBA" id="ARBA00022695"/>
    </source>
</evidence>
<evidence type="ECO:0000256" key="2">
    <source>
        <dbReference type="ARBA" id="ARBA00022478"/>
    </source>
</evidence>
<dbReference type="Gene3D" id="1.10.1790.20">
    <property type="match status" value="1"/>
</dbReference>
<feature type="binding site" evidence="10">
    <location>
        <position position="918"/>
    </location>
    <ligand>
        <name>Zn(2+)</name>
        <dbReference type="ChEBI" id="CHEBI:29105"/>
        <label>2</label>
    </ligand>
</feature>
<name>A0A944D6Z3_DENI1</name>
<comment type="cofactor">
    <cofactor evidence="10">
        <name>Mg(2+)</name>
        <dbReference type="ChEBI" id="CHEBI:18420"/>
    </cofactor>
    <text evidence="10">Binds 1 Mg(2+) ion per subunit.</text>
</comment>
<dbReference type="CDD" id="cd01609">
    <property type="entry name" value="RNAP_beta'_N"/>
    <property type="match status" value="1"/>
</dbReference>
<comment type="catalytic activity">
    <reaction evidence="9 10 11">
        <text>RNA(n) + a ribonucleoside 5'-triphosphate = RNA(n+1) + diphosphate</text>
        <dbReference type="Rhea" id="RHEA:21248"/>
        <dbReference type="Rhea" id="RHEA-COMP:14527"/>
        <dbReference type="Rhea" id="RHEA-COMP:17342"/>
        <dbReference type="ChEBI" id="CHEBI:33019"/>
        <dbReference type="ChEBI" id="CHEBI:61557"/>
        <dbReference type="ChEBI" id="CHEBI:140395"/>
        <dbReference type="EC" id="2.7.7.6"/>
    </reaction>
</comment>
<dbReference type="GO" id="GO:0000428">
    <property type="term" value="C:DNA-directed RNA polymerase complex"/>
    <property type="evidence" value="ECO:0007669"/>
    <property type="project" value="UniProtKB-KW"/>
</dbReference>
<evidence type="ECO:0000256" key="7">
    <source>
        <dbReference type="ARBA" id="ARBA00022842"/>
    </source>
</evidence>
<comment type="cofactor">
    <cofactor evidence="10">
        <name>Zn(2+)</name>
        <dbReference type="ChEBI" id="CHEBI:29105"/>
    </cofactor>
    <text evidence="10">Binds 2 Zn(2+) ions per subunit.</text>
</comment>
<evidence type="ECO:0000259" key="12">
    <source>
        <dbReference type="SMART" id="SM00663"/>
    </source>
</evidence>
<dbReference type="Gene3D" id="2.40.40.20">
    <property type="match status" value="1"/>
</dbReference>
<keyword evidence="7 10" id="KW-0460">Magnesium</keyword>
<keyword evidence="4 10" id="KW-0548">Nucleotidyltransferase</keyword>
<dbReference type="GO" id="GO:0003677">
    <property type="term" value="F:DNA binding"/>
    <property type="evidence" value="ECO:0007669"/>
    <property type="project" value="UniProtKB-UniRule"/>
</dbReference>
<feature type="binding site" evidence="10">
    <location>
        <position position="464"/>
    </location>
    <ligand>
        <name>Mg(2+)</name>
        <dbReference type="ChEBI" id="CHEBI:18420"/>
    </ligand>
</feature>
<dbReference type="RefSeq" id="WP_214360741.1">
    <property type="nucleotide sequence ID" value="NZ_JAEKFT010000006.1"/>
</dbReference>
<protein>
    <recommendedName>
        <fullName evidence="10">DNA-directed RNA polymerase subunit beta'</fullName>
        <shortName evidence="10">RNAP subunit beta'</shortName>
        <ecNumber evidence="10">2.7.7.6</ecNumber>
    </recommendedName>
    <alternativeName>
        <fullName evidence="10">RNA polymerase subunit beta'</fullName>
    </alternativeName>
    <alternativeName>
        <fullName evidence="10">Transcriptase subunit beta'</fullName>
    </alternativeName>
</protein>
<dbReference type="InterPro" id="IPR007066">
    <property type="entry name" value="RNA_pol_Rpb1_3"/>
</dbReference>
<dbReference type="SMART" id="SM00663">
    <property type="entry name" value="RPOLA_N"/>
    <property type="match status" value="1"/>
</dbReference>
<feature type="binding site" evidence="10">
    <location>
        <position position="466"/>
    </location>
    <ligand>
        <name>Mg(2+)</name>
        <dbReference type="ChEBI" id="CHEBI:18420"/>
    </ligand>
</feature>
<dbReference type="CDD" id="cd02655">
    <property type="entry name" value="RNAP_beta'_C"/>
    <property type="match status" value="1"/>
</dbReference>
<dbReference type="Gene3D" id="1.10.132.30">
    <property type="match status" value="1"/>
</dbReference>
<dbReference type="InterPro" id="IPR044893">
    <property type="entry name" value="RNA_pol_Rpb1_clamp_domain"/>
</dbReference>